<dbReference type="AlphaFoldDB" id="A0A3B4E9K5"/>
<protein>
    <submittedName>
        <fullName evidence="1">Uncharacterized protein</fullName>
    </submittedName>
</protein>
<keyword evidence="2" id="KW-1185">Reference proteome</keyword>
<dbReference type="Ensembl" id="ENSPNAT00000037039.2">
    <property type="protein sequence ID" value="ENSPNAP00000031931.1"/>
    <property type="gene ID" value="ENSPNAG00000019545.2"/>
</dbReference>
<reference evidence="1" key="2">
    <citation type="submission" date="2025-08" db="UniProtKB">
        <authorList>
            <consortium name="Ensembl"/>
        </authorList>
    </citation>
    <scope>IDENTIFICATION</scope>
</reference>
<reference evidence="1" key="3">
    <citation type="submission" date="2025-09" db="UniProtKB">
        <authorList>
            <consortium name="Ensembl"/>
        </authorList>
    </citation>
    <scope>IDENTIFICATION</scope>
</reference>
<organism evidence="1 2">
    <name type="scientific">Pygocentrus nattereri</name>
    <name type="common">Red-bellied piranha</name>
    <dbReference type="NCBI Taxonomy" id="42514"/>
    <lineage>
        <taxon>Eukaryota</taxon>
        <taxon>Metazoa</taxon>
        <taxon>Chordata</taxon>
        <taxon>Craniata</taxon>
        <taxon>Vertebrata</taxon>
        <taxon>Euteleostomi</taxon>
        <taxon>Actinopterygii</taxon>
        <taxon>Neopterygii</taxon>
        <taxon>Teleostei</taxon>
        <taxon>Ostariophysi</taxon>
        <taxon>Characiformes</taxon>
        <taxon>Characoidei</taxon>
        <taxon>Pygocentrus</taxon>
    </lineage>
</organism>
<name>A0A3B4E9K5_PYGNA</name>
<dbReference type="STRING" id="42514.ENSPNAP00000031931"/>
<proteinExistence type="predicted"/>
<sequence length="86" mass="9385">MAAYGGLRSCTWTEFSMHIFTNSTLVPQSSACAECDLTLLTCLFIGSYRFCIIPLLAAFGVSTYLSSCSVLSLPHTLLSFMDSEIQ</sequence>
<dbReference type="Proteomes" id="UP001501920">
    <property type="component" value="Chromosome 8"/>
</dbReference>
<reference evidence="1 2" key="1">
    <citation type="submission" date="2020-10" db="EMBL/GenBank/DDBJ databases">
        <title>Pygocentrus nattereri (red-bellied piranha) genome, fPygNat1, primary haplotype.</title>
        <authorList>
            <person name="Myers G."/>
            <person name="Meyer A."/>
            <person name="Karagic N."/>
            <person name="Pippel M."/>
            <person name="Winkler S."/>
            <person name="Tracey A."/>
            <person name="Wood J."/>
            <person name="Formenti G."/>
            <person name="Howe K."/>
            <person name="Fedrigo O."/>
            <person name="Jarvis E.D."/>
        </authorList>
    </citation>
    <scope>NUCLEOTIDE SEQUENCE [LARGE SCALE GENOMIC DNA]</scope>
</reference>
<evidence type="ECO:0000313" key="2">
    <source>
        <dbReference type="Proteomes" id="UP001501920"/>
    </source>
</evidence>
<dbReference type="OMA" id="CFCIIPL"/>
<dbReference type="GeneTree" id="ENSGT01030000235147"/>
<accession>A0A3B4E9K5</accession>
<evidence type="ECO:0000313" key="1">
    <source>
        <dbReference type="Ensembl" id="ENSPNAP00000031931.1"/>
    </source>
</evidence>